<dbReference type="AlphaFoldDB" id="A0A1Q9EBV0"/>
<reference evidence="2 3" key="1">
    <citation type="submission" date="2016-02" db="EMBL/GenBank/DDBJ databases">
        <title>Genome analysis of coral dinoflagellate symbionts highlights evolutionary adaptations to a symbiotic lifestyle.</title>
        <authorList>
            <person name="Aranda M."/>
            <person name="Li Y."/>
            <person name="Liew Y.J."/>
            <person name="Baumgarten S."/>
            <person name="Simakov O."/>
            <person name="Wilson M."/>
            <person name="Piel J."/>
            <person name="Ashoor H."/>
            <person name="Bougouffa S."/>
            <person name="Bajic V.B."/>
            <person name="Ryu T."/>
            <person name="Ravasi T."/>
            <person name="Bayer T."/>
            <person name="Micklem G."/>
            <person name="Kim H."/>
            <person name="Bhak J."/>
            <person name="Lajeunesse T.C."/>
            <person name="Voolstra C.R."/>
        </authorList>
    </citation>
    <scope>NUCLEOTIDE SEQUENCE [LARGE SCALE GENOMIC DNA]</scope>
    <source>
        <strain evidence="2 3">CCMP2467</strain>
    </source>
</reference>
<keyword evidence="3" id="KW-1185">Reference proteome</keyword>
<proteinExistence type="predicted"/>
<comment type="caution">
    <text evidence="2">The sequence shown here is derived from an EMBL/GenBank/DDBJ whole genome shotgun (WGS) entry which is preliminary data.</text>
</comment>
<dbReference type="OrthoDB" id="412946at2759"/>
<feature type="region of interest" description="Disordered" evidence="1">
    <location>
        <begin position="1"/>
        <end position="36"/>
    </location>
</feature>
<evidence type="ECO:0000313" key="3">
    <source>
        <dbReference type="Proteomes" id="UP000186817"/>
    </source>
</evidence>
<gene>
    <name evidence="2" type="ORF">AK812_SmicGene12000</name>
</gene>
<name>A0A1Q9EBV0_SYMMI</name>
<accession>A0A1Q9EBV0</accession>
<evidence type="ECO:0000256" key="1">
    <source>
        <dbReference type="SAM" id="MobiDB-lite"/>
    </source>
</evidence>
<sequence length="295" mass="31899">MFPRRPDHEHDVESEVDLSDDERSTAPVNEPHAGSGVAAVAPFATLPQGEWGDIWNMDQTDHRYTLRLPAGALPSLPDAGAPSIELLASVVCQRGWCNLSHLAYLSDNIPLQRSAKRRRSSTCSGTVEGHQRVFSVGAYSVGGCCGVQTNTRTFPWTTRWLCAMVSGAAPSHHFSSCTLLKDVMHFLHRDGGNDARSVNLLMPCSRWRGGQIWIADEAGSVHLDTTSGPGRLVTISPPFVTIRPRLPHATFPWGGGSRILLVAHHVNGLHRLSATDAATLTDAGFNLLQQTSGDA</sequence>
<dbReference type="EMBL" id="LSRX01000199">
    <property type="protein sequence ID" value="OLQ04910.1"/>
    <property type="molecule type" value="Genomic_DNA"/>
</dbReference>
<feature type="compositionally biased region" description="Basic and acidic residues" evidence="1">
    <location>
        <begin position="1"/>
        <end position="13"/>
    </location>
</feature>
<protein>
    <submittedName>
        <fullName evidence="2">Uncharacterized protein</fullName>
    </submittedName>
</protein>
<evidence type="ECO:0000313" key="2">
    <source>
        <dbReference type="EMBL" id="OLQ04910.1"/>
    </source>
</evidence>
<organism evidence="2 3">
    <name type="scientific">Symbiodinium microadriaticum</name>
    <name type="common">Dinoflagellate</name>
    <name type="synonym">Zooxanthella microadriatica</name>
    <dbReference type="NCBI Taxonomy" id="2951"/>
    <lineage>
        <taxon>Eukaryota</taxon>
        <taxon>Sar</taxon>
        <taxon>Alveolata</taxon>
        <taxon>Dinophyceae</taxon>
        <taxon>Suessiales</taxon>
        <taxon>Symbiodiniaceae</taxon>
        <taxon>Symbiodinium</taxon>
    </lineage>
</organism>
<dbReference type="Proteomes" id="UP000186817">
    <property type="component" value="Unassembled WGS sequence"/>
</dbReference>